<dbReference type="NCBIfam" id="TIGR04056">
    <property type="entry name" value="OMP_RagA_SusC"/>
    <property type="match status" value="1"/>
</dbReference>
<feature type="domain" description="TonB-dependent receptor-like beta-barrel" evidence="12">
    <location>
        <begin position="409"/>
        <end position="993"/>
    </location>
</feature>
<dbReference type="FunFam" id="2.170.130.10:FF:000008">
    <property type="entry name" value="SusC/RagA family TonB-linked outer membrane protein"/>
    <property type="match status" value="1"/>
</dbReference>
<dbReference type="AlphaFoldDB" id="C6VYU8"/>
<dbReference type="Pfam" id="PF00593">
    <property type="entry name" value="TonB_dep_Rec_b-barrel"/>
    <property type="match status" value="1"/>
</dbReference>
<evidence type="ECO:0000256" key="11">
    <source>
        <dbReference type="SAM" id="SignalP"/>
    </source>
</evidence>
<dbReference type="InterPro" id="IPR036942">
    <property type="entry name" value="Beta-barrel_TonB_sf"/>
</dbReference>
<dbReference type="HOGENOM" id="CLU_004317_0_2_10"/>
<evidence type="ECO:0000256" key="3">
    <source>
        <dbReference type="ARBA" id="ARBA00022452"/>
    </source>
</evidence>
<dbReference type="PROSITE" id="PS52016">
    <property type="entry name" value="TONB_DEPENDENT_REC_3"/>
    <property type="match status" value="1"/>
</dbReference>
<dbReference type="SUPFAM" id="SSF49464">
    <property type="entry name" value="Carboxypeptidase regulatory domain-like"/>
    <property type="match status" value="1"/>
</dbReference>
<feature type="region of interest" description="Disordered" evidence="10">
    <location>
        <begin position="915"/>
        <end position="936"/>
    </location>
</feature>
<dbReference type="InterPro" id="IPR023997">
    <property type="entry name" value="TonB-dep_OMP_SusC/RagA_CS"/>
</dbReference>
<evidence type="ECO:0000256" key="5">
    <source>
        <dbReference type="ARBA" id="ARBA00023077"/>
    </source>
</evidence>
<reference evidence="14 15" key="1">
    <citation type="journal article" date="2009" name="Stand. Genomic Sci.">
        <title>Complete genome sequence of Dyadobacter fermentans type strain (NS114).</title>
        <authorList>
            <person name="Lang E."/>
            <person name="Lapidus A."/>
            <person name="Chertkov O."/>
            <person name="Brettin T."/>
            <person name="Detter J.C."/>
            <person name="Han C."/>
            <person name="Copeland A."/>
            <person name="Glavina Del Rio T."/>
            <person name="Nolan M."/>
            <person name="Chen F."/>
            <person name="Lucas S."/>
            <person name="Tice H."/>
            <person name="Cheng J.F."/>
            <person name="Land M."/>
            <person name="Hauser L."/>
            <person name="Chang Y.J."/>
            <person name="Jeffries C.D."/>
            <person name="Kopitz M."/>
            <person name="Bruce D."/>
            <person name="Goodwin L."/>
            <person name="Pitluck S."/>
            <person name="Ovchinnikova G."/>
            <person name="Pati A."/>
            <person name="Ivanova N."/>
            <person name="Mavrommatis K."/>
            <person name="Chen A."/>
            <person name="Palaniappan K."/>
            <person name="Chain P."/>
            <person name="Bristow J."/>
            <person name="Eisen J.A."/>
            <person name="Markowitz V."/>
            <person name="Hugenholtz P."/>
            <person name="Goker M."/>
            <person name="Rohde M."/>
            <person name="Kyrpides N.C."/>
            <person name="Klenk H.P."/>
        </authorList>
    </citation>
    <scope>NUCLEOTIDE SEQUENCE [LARGE SCALE GENOMIC DNA]</scope>
    <source>
        <strain evidence="15">ATCC 700827 / DSM 18053 / CIP 107007 / KCTC 52180 / NS114</strain>
    </source>
</reference>
<dbReference type="Gene3D" id="2.40.170.20">
    <property type="entry name" value="TonB-dependent receptor, beta-barrel domain"/>
    <property type="match status" value="1"/>
</dbReference>
<keyword evidence="15" id="KW-1185">Reference proteome</keyword>
<keyword evidence="11" id="KW-0732">Signal</keyword>
<comment type="similarity">
    <text evidence="8 9">Belongs to the TonB-dependent receptor family.</text>
</comment>
<evidence type="ECO:0000256" key="2">
    <source>
        <dbReference type="ARBA" id="ARBA00022448"/>
    </source>
</evidence>
<dbReference type="KEGG" id="dfe:Dfer_2231"/>
<evidence type="ECO:0000313" key="15">
    <source>
        <dbReference type="Proteomes" id="UP000002011"/>
    </source>
</evidence>
<keyword evidence="7 8" id="KW-0998">Cell outer membrane</keyword>
<dbReference type="GO" id="GO:0009279">
    <property type="term" value="C:cell outer membrane"/>
    <property type="evidence" value="ECO:0007669"/>
    <property type="project" value="UniProtKB-SubCell"/>
</dbReference>
<keyword evidence="6 8" id="KW-0472">Membrane</keyword>
<dbReference type="NCBIfam" id="TIGR04057">
    <property type="entry name" value="SusC_RagA_signa"/>
    <property type="match status" value="1"/>
</dbReference>
<proteinExistence type="inferred from homology"/>
<dbReference type="InterPro" id="IPR012910">
    <property type="entry name" value="Plug_dom"/>
</dbReference>
<gene>
    <name evidence="14" type="ordered locus">Dfer_2231</name>
</gene>
<evidence type="ECO:0000259" key="12">
    <source>
        <dbReference type="Pfam" id="PF00593"/>
    </source>
</evidence>
<evidence type="ECO:0000256" key="4">
    <source>
        <dbReference type="ARBA" id="ARBA00022692"/>
    </source>
</evidence>
<dbReference type="eggNOG" id="COG4771">
    <property type="taxonomic scope" value="Bacteria"/>
</dbReference>
<dbReference type="Pfam" id="PF07715">
    <property type="entry name" value="Plug"/>
    <property type="match status" value="1"/>
</dbReference>
<evidence type="ECO:0000256" key="8">
    <source>
        <dbReference type="PROSITE-ProRule" id="PRU01360"/>
    </source>
</evidence>
<dbReference type="OrthoDB" id="9768177at2"/>
<feature type="chain" id="PRO_5002971981" evidence="11">
    <location>
        <begin position="33"/>
        <end position="1037"/>
    </location>
</feature>
<dbReference type="InterPro" id="IPR023996">
    <property type="entry name" value="TonB-dep_OMP_SusC/RagA"/>
</dbReference>
<dbReference type="RefSeq" id="WP_015811705.1">
    <property type="nucleotide sequence ID" value="NC_013037.1"/>
</dbReference>
<dbReference type="EMBL" id="CP001619">
    <property type="protein sequence ID" value="ACT93453.1"/>
    <property type="molecule type" value="Genomic_DNA"/>
</dbReference>
<dbReference type="InterPro" id="IPR000531">
    <property type="entry name" value="Beta-barrel_TonB"/>
</dbReference>
<dbReference type="Gene3D" id="2.170.130.10">
    <property type="entry name" value="TonB-dependent receptor, plug domain"/>
    <property type="match status" value="1"/>
</dbReference>
<dbReference type="Pfam" id="PF13715">
    <property type="entry name" value="CarbopepD_reg_2"/>
    <property type="match status" value="1"/>
</dbReference>
<keyword evidence="4 8" id="KW-0812">Transmembrane</keyword>
<dbReference type="Proteomes" id="UP000002011">
    <property type="component" value="Chromosome"/>
</dbReference>
<dbReference type="InterPro" id="IPR039426">
    <property type="entry name" value="TonB-dep_rcpt-like"/>
</dbReference>
<organism evidence="14 15">
    <name type="scientific">Dyadobacter fermentans (strain ATCC 700827 / DSM 18053 / CIP 107007 / KCTC 52180 / NS114)</name>
    <dbReference type="NCBI Taxonomy" id="471854"/>
    <lineage>
        <taxon>Bacteria</taxon>
        <taxon>Pseudomonadati</taxon>
        <taxon>Bacteroidota</taxon>
        <taxon>Cytophagia</taxon>
        <taxon>Cytophagales</taxon>
        <taxon>Spirosomataceae</taxon>
        <taxon>Dyadobacter</taxon>
    </lineage>
</organism>
<evidence type="ECO:0000256" key="7">
    <source>
        <dbReference type="ARBA" id="ARBA00023237"/>
    </source>
</evidence>
<evidence type="ECO:0000256" key="1">
    <source>
        <dbReference type="ARBA" id="ARBA00004571"/>
    </source>
</evidence>
<keyword evidence="2 8" id="KW-0813">Transport</keyword>
<evidence type="ECO:0000256" key="10">
    <source>
        <dbReference type="SAM" id="MobiDB-lite"/>
    </source>
</evidence>
<evidence type="ECO:0000256" key="9">
    <source>
        <dbReference type="RuleBase" id="RU003357"/>
    </source>
</evidence>
<keyword evidence="5 9" id="KW-0798">TonB box</keyword>
<accession>C6VYU8</accession>
<evidence type="ECO:0000313" key="14">
    <source>
        <dbReference type="EMBL" id="ACT93453.1"/>
    </source>
</evidence>
<dbReference type="Gene3D" id="2.60.40.1120">
    <property type="entry name" value="Carboxypeptidase-like, regulatory domain"/>
    <property type="match status" value="1"/>
</dbReference>
<dbReference type="STRING" id="471854.Dfer_2231"/>
<dbReference type="SUPFAM" id="SSF56935">
    <property type="entry name" value="Porins"/>
    <property type="match status" value="1"/>
</dbReference>
<dbReference type="InterPro" id="IPR008969">
    <property type="entry name" value="CarboxyPept-like_regulatory"/>
</dbReference>
<keyword evidence="14" id="KW-0675">Receptor</keyword>
<comment type="subcellular location">
    <subcellularLocation>
        <location evidence="1 8">Cell outer membrane</location>
        <topology evidence="1 8">Multi-pass membrane protein</topology>
    </subcellularLocation>
</comment>
<evidence type="ECO:0000256" key="6">
    <source>
        <dbReference type="ARBA" id="ARBA00023136"/>
    </source>
</evidence>
<feature type="domain" description="TonB-dependent receptor plug" evidence="13">
    <location>
        <begin position="136"/>
        <end position="259"/>
    </location>
</feature>
<protein>
    <submittedName>
        <fullName evidence="14">TonB-dependent receptor</fullName>
    </submittedName>
</protein>
<name>C6VYU8_DYAFD</name>
<keyword evidence="3 8" id="KW-1134">Transmembrane beta strand</keyword>
<dbReference type="InterPro" id="IPR037066">
    <property type="entry name" value="Plug_dom_sf"/>
</dbReference>
<feature type="signal peptide" evidence="11">
    <location>
        <begin position="1"/>
        <end position="32"/>
    </location>
</feature>
<sequence length="1037" mass="111214">MIETLTLKPLKHLPGRAAILLLLAAAPAATFATAPNITATRQKQDRTVSGVVKDQKGEPIPGINILIKNSVTGTSTDSQGKYSIKADAEAILVFSGIGFVTREVAVNNQSSIDISLQEDTRQLNELVVVGYGTQKKSDLTGSVSSISEAQFKKTPVASLDNGLRGRAAGVQVTSTSNQPGGATSIRIRGSNSVNTGSEPLYVIDGFPVFNDNAATAGGATVGPKLNALSLINPNDIVSIEVLKDASAAAIYGARGANGVVLVTTKKGQEGRMKIDINAYYGVQQVSKKLPLLNATEYAQLVNDANGKEIYTQEQIASFGKGTDWQDEIFRSAPVQNYQVTASGGDAKTKYSLSLNYFDQAGIIINSDFKRYSGRFNFEKQATSRLSLGANLSIANTNANQALSSTGGGEGTQGVIVSALDFNPILKPRNADGTYVLENDRGIPIGNPVATALELTNKSATTRFLGNVFAAYKIIDGLEFRTSIGADITSTGEKYYAPRTILAGSAAQGIGRVSTSNGTSWLNENTLTFNKTFGKHAVTALAGFSAQKYTRNLLTSSASGFVNDLLGADNLESGAIIRTPVTNTNDWSLISYIGRINYGFNDKYLLTLTGRADGSSKFGNNNKYGFFPSGSVAWKLSEEEFIKDINAITELKLRLSYGRIGNQEINSYQSLAGLTGASYIIGDKVVKGFAPNNIPNPNLKWETTTQTDLGVDLGLFRNRLNLTFDAYYKKTTDMLLNINVPWSTGFASALQNIGSIENKGIELGIQAVVLDKDLKWNINFNVAANKNKVLDLGPVSQILTGEINGYLKISDPVVIVPGQPLNSFYGYVSDGIFQTGDDIAGGAQKTAVPGDRKYKDLNGDGVLDAKDRTFIGNAQPKFFGGFTNDFSYKGFDLSASFNYVVGNKILNSTRADLDLPTGQKNSSARVKDRWTPTNPSNTIPRATLNRAFLFSDAQIEDGSFLRLGSLSLGYNFPSSWVSKAGISNAKLYVSAQNLFVITKYTGFDPETNQSGQNNILRGIDSDSYPNSRSFLVGVNLSF</sequence>
<evidence type="ECO:0000259" key="13">
    <source>
        <dbReference type="Pfam" id="PF07715"/>
    </source>
</evidence>